<protein>
    <recommendedName>
        <fullName evidence="2">Diacylglycerol kinase type I N-terminal domain-containing protein</fullName>
    </recommendedName>
</protein>
<feature type="domain" description="Diacylglycerol kinase type I N-terminal" evidence="2">
    <location>
        <begin position="31"/>
        <end position="73"/>
    </location>
</feature>
<evidence type="ECO:0000259" key="2">
    <source>
        <dbReference type="Pfam" id="PF14513"/>
    </source>
</evidence>
<evidence type="ECO:0000313" key="4">
    <source>
        <dbReference type="Proteomes" id="UP000410492"/>
    </source>
</evidence>
<keyword evidence="1" id="KW-1133">Transmembrane helix</keyword>
<sequence length="96" mass="11251">MIKCSDKWFIRVIYVRIVLINLSMMIFLSRDIDYEGFHKFIDTFLEVRTPEELCRHLFLSFMKRSEPKNIEGKAFKEMTVLSSTTACAPVTSHNKG</sequence>
<name>A0A653C838_CALMS</name>
<accession>A0A653C838</accession>
<dbReference type="InterPro" id="IPR029477">
    <property type="entry name" value="DAG_kinase_typeI_N"/>
</dbReference>
<dbReference type="InterPro" id="IPR011992">
    <property type="entry name" value="EF-hand-dom_pair"/>
</dbReference>
<organism evidence="3 4">
    <name type="scientific">Callosobruchus maculatus</name>
    <name type="common">Southern cowpea weevil</name>
    <name type="synonym">Pulse bruchid</name>
    <dbReference type="NCBI Taxonomy" id="64391"/>
    <lineage>
        <taxon>Eukaryota</taxon>
        <taxon>Metazoa</taxon>
        <taxon>Ecdysozoa</taxon>
        <taxon>Arthropoda</taxon>
        <taxon>Hexapoda</taxon>
        <taxon>Insecta</taxon>
        <taxon>Pterygota</taxon>
        <taxon>Neoptera</taxon>
        <taxon>Endopterygota</taxon>
        <taxon>Coleoptera</taxon>
        <taxon>Polyphaga</taxon>
        <taxon>Cucujiformia</taxon>
        <taxon>Chrysomeloidea</taxon>
        <taxon>Chrysomelidae</taxon>
        <taxon>Bruchinae</taxon>
        <taxon>Bruchini</taxon>
        <taxon>Callosobruchus</taxon>
    </lineage>
</organism>
<proteinExistence type="predicted"/>
<dbReference type="Proteomes" id="UP000410492">
    <property type="component" value="Unassembled WGS sequence"/>
</dbReference>
<dbReference type="InterPro" id="IPR038199">
    <property type="entry name" value="DGK_typeI_N_sf"/>
</dbReference>
<dbReference type="AlphaFoldDB" id="A0A653C838"/>
<dbReference type="Pfam" id="PF14513">
    <property type="entry name" value="DAG_kinase_N"/>
    <property type="match status" value="1"/>
</dbReference>
<dbReference type="EMBL" id="CAACVG010007159">
    <property type="protein sequence ID" value="VEN43926.1"/>
    <property type="molecule type" value="Genomic_DNA"/>
</dbReference>
<keyword evidence="1" id="KW-0472">Membrane</keyword>
<dbReference type="OrthoDB" id="242257at2759"/>
<reference evidence="3 4" key="1">
    <citation type="submission" date="2019-01" db="EMBL/GenBank/DDBJ databases">
        <authorList>
            <person name="Sayadi A."/>
        </authorList>
    </citation>
    <scope>NUCLEOTIDE SEQUENCE [LARGE SCALE GENOMIC DNA]</scope>
</reference>
<feature type="non-terminal residue" evidence="3">
    <location>
        <position position="96"/>
    </location>
</feature>
<keyword evidence="4" id="KW-1185">Reference proteome</keyword>
<evidence type="ECO:0000256" key="1">
    <source>
        <dbReference type="SAM" id="Phobius"/>
    </source>
</evidence>
<dbReference type="SUPFAM" id="SSF47473">
    <property type="entry name" value="EF-hand"/>
    <property type="match status" value="1"/>
</dbReference>
<dbReference type="Gene3D" id="1.10.238.110">
    <property type="entry name" value="Diacylglycerol kinase alpha"/>
    <property type="match status" value="1"/>
</dbReference>
<evidence type="ECO:0000313" key="3">
    <source>
        <dbReference type="EMBL" id="VEN43926.1"/>
    </source>
</evidence>
<feature type="transmembrane region" description="Helical" evidence="1">
    <location>
        <begin position="12"/>
        <end position="29"/>
    </location>
</feature>
<keyword evidence="1" id="KW-0812">Transmembrane</keyword>
<gene>
    <name evidence="3" type="ORF">CALMAC_LOCUS6912</name>
</gene>